<proteinExistence type="predicted"/>
<evidence type="ECO:0000313" key="2">
    <source>
        <dbReference type="EMBL" id="GKU87491.1"/>
    </source>
</evidence>
<protein>
    <recommendedName>
        <fullName evidence="4">Protein KAKU4-like</fullName>
    </recommendedName>
</protein>
<reference evidence="2 3" key="1">
    <citation type="journal article" date="2021" name="Commun. Biol.">
        <title>The genome of Shorea leprosula (Dipterocarpaceae) highlights the ecological relevance of drought in aseasonal tropical rainforests.</title>
        <authorList>
            <person name="Ng K.K.S."/>
            <person name="Kobayashi M.J."/>
            <person name="Fawcett J.A."/>
            <person name="Hatakeyama M."/>
            <person name="Paape T."/>
            <person name="Ng C.H."/>
            <person name="Ang C.C."/>
            <person name="Tnah L.H."/>
            <person name="Lee C.T."/>
            <person name="Nishiyama T."/>
            <person name="Sese J."/>
            <person name="O'Brien M.J."/>
            <person name="Copetti D."/>
            <person name="Mohd Noor M.I."/>
            <person name="Ong R.C."/>
            <person name="Putra M."/>
            <person name="Sireger I.Z."/>
            <person name="Indrioko S."/>
            <person name="Kosugi Y."/>
            <person name="Izuno A."/>
            <person name="Isagi Y."/>
            <person name="Lee S.L."/>
            <person name="Shimizu K.K."/>
        </authorList>
    </citation>
    <scope>NUCLEOTIDE SEQUENCE [LARGE SCALE GENOMIC DNA]</scope>
    <source>
        <strain evidence="2">214</strain>
    </source>
</reference>
<keyword evidence="3" id="KW-1185">Reference proteome</keyword>
<organism evidence="2 3">
    <name type="scientific">Rubroshorea leprosula</name>
    <dbReference type="NCBI Taxonomy" id="152421"/>
    <lineage>
        <taxon>Eukaryota</taxon>
        <taxon>Viridiplantae</taxon>
        <taxon>Streptophyta</taxon>
        <taxon>Embryophyta</taxon>
        <taxon>Tracheophyta</taxon>
        <taxon>Spermatophyta</taxon>
        <taxon>Magnoliopsida</taxon>
        <taxon>eudicotyledons</taxon>
        <taxon>Gunneridae</taxon>
        <taxon>Pentapetalae</taxon>
        <taxon>rosids</taxon>
        <taxon>malvids</taxon>
        <taxon>Malvales</taxon>
        <taxon>Dipterocarpaceae</taxon>
        <taxon>Rubroshorea</taxon>
    </lineage>
</organism>
<gene>
    <name evidence="2" type="ORF">SLEP1_g1885</name>
</gene>
<feature type="compositionally biased region" description="Polar residues" evidence="1">
    <location>
        <begin position="415"/>
        <end position="432"/>
    </location>
</feature>
<sequence length="462" mass="50739">MSETKCLIERLLMQETFSREEGDRLTNIIKSRVVETGRSNETPSRTTDNVVDTAVKEARKWLEEKKSGSSSKSDLQHETRTLNYAMLPLGSEGEAGSPVDMAKSYMRTRPPWASPSMSHIDHRSPSPIQMHIFKELEGTPYSIAGNSLSSSKLKRGSPTTSSWNIREELRKVRSKATEEMLRSRPSSKIDWSSFALEYKSGHGLMFSDRLGAGQVHEIPSSTKSVDASLNFAAGPVSELTQDLLLKDALPNPATLNSEQNEGTEAFQGIKRTGDETLDVGQRLKSSEDIKTVSQSDTNAANVDQLKETETSQQLNSTIRETIQDSRTPDKNCSTFEPVVEMGGGGFTANGSRFSGFNLSAVPDGEQDHRPREKEANTAGLGHDENTNTPVGETCELLSEASVEVPIVNENDRVATGSQNSYEGSSEDLSQPNSKRRKKNNGVETPLGMKLRRPSKKGRGRGR</sequence>
<dbReference type="EMBL" id="BPVZ01000002">
    <property type="protein sequence ID" value="GKU87491.1"/>
    <property type="molecule type" value="Genomic_DNA"/>
</dbReference>
<accession>A0AAV5HJQ2</accession>
<dbReference type="PANTHER" id="PTHR33416:SF17">
    <property type="entry name" value="PROTEIN KAKU4"/>
    <property type="match status" value="1"/>
</dbReference>
<dbReference type="GO" id="GO:0071763">
    <property type="term" value="P:nuclear membrane organization"/>
    <property type="evidence" value="ECO:0007669"/>
    <property type="project" value="TreeGrafter"/>
</dbReference>
<evidence type="ECO:0008006" key="4">
    <source>
        <dbReference type="Google" id="ProtNLM"/>
    </source>
</evidence>
<dbReference type="AlphaFoldDB" id="A0AAV5HJQ2"/>
<evidence type="ECO:0000256" key="1">
    <source>
        <dbReference type="SAM" id="MobiDB-lite"/>
    </source>
</evidence>
<name>A0AAV5HJQ2_9ROSI</name>
<feature type="region of interest" description="Disordered" evidence="1">
    <location>
        <begin position="357"/>
        <end position="462"/>
    </location>
</feature>
<comment type="caution">
    <text evidence="2">The sequence shown here is derived from an EMBL/GenBank/DDBJ whole genome shotgun (WGS) entry which is preliminary data.</text>
</comment>
<dbReference type="Proteomes" id="UP001054252">
    <property type="component" value="Unassembled WGS sequence"/>
</dbReference>
<feature type="compositionally biased region" description="Basic and acidic residues" evidence="1">
    <location>
        <begin position="365"/>
        <end position="385"/>
    </location>
</feature>
<dbReference type="PANTHER" id="PTHR33416">
    <property type="entry name" value="NUCLEAR PORE COMPLEX PROTEIN NUP1"/>
    <property type="match status" value="1"/>
</dbReference>
<evidence type="ECO:0000313" key="3">
    <source>
        <dbReference type="Proteomes" id="UP001054252"/>
    </source>
</evidence>
<feature type="compositionally biased region" description="Basic residues" evidence="1">
    <location>
        <begin position="449"/>
        <end position="462"/>
    </location>
</feature>
<dbReference type="GO" id="GO:0005635">
    <property type="term" value="C:nuclear envelope"/>
    <property type="evidence" value="ECO:0007669"/>
    <property type="project" value="TreeGrafter"/>
</dbReference>